<name>A0ABZ1GKV3_9ACTN</name>
<dbReference type="Proteomes" id="UP001335325">
    <property type="component" value="Chromosome"/>
</dbReference>
<sequence>MVTPRAAGPTDTTKERAALNRPALGAELIAFGRGFLTNPDFVERPRTDVRLNPPQEIGLYPGDHRGYTEYPTLDEPDELDEQTVAAPPCRPWTGRRSAART</sequence>
<reference evidence="2 3" key="1">
    <citation type="submission" date="2022-10" db="EMBL/GenBank/DDBJ databases">
        <title>The complete genomes of actinobacterial strains from the NBC collection.</title>
        <authorList>
            <person name="Joergensen T.S."/>
            <person name="Alvarez Arevalo M."/>
            <person name="Sterndorff E.B."/>
            <person name="Faurdal D."/>
            <person name="Vuksanovic O."/>
            <person name="Mourched A.-S."/>
            <person name="Charusanti P."/>
            <person name="Shaw S."/>
            <person name="Blin K."/>
            <person name="Weber T."/>
        </authorList>
    </citation>
    <scope>NUCLEOTIDE SEQUENCE [LARGE SCALE GENOMIC DNA]</scope>
    <source>
        <strain evidence="2 3">NBC 01753</strain>
    </source>
</reference>
<proteinExistence type="predicted"/>
<dbReference type="Gene3D" id="3.20.20.70">
    <property type="entry name" value="Aldolase class I"/>
    <property type="match status" value="1"/>
</dbReference>
<dbReference type="InterPro" id="IPR013785">
    <property type="entry name" value="Aldolase_TIM"/>
</dbReference>
<keyword evidence="3" id="KW-1185">Reference proteome</keyword>
<protein>
    <recommendedName>
        <fullName evidence="4">NADH:flavin oxidoreductase/NADH oxidase N-terminal domain-containing protein</fullName>
    </recommendedName>
</protein>
<dbReference type="GeneID" id="91543141"/>
<gene>
    <name evidence="2" type="ORF">OIE73_11185</name>
</gene>
<accession>A0ABZ1GKV3</accession>
<evidence type="ECO:0000256" key="1">
    <source>
        <dbReference type="SAM" id="MobiDB-lite"/>
    </source>
</evidence>
<feature type="compositionally biased region" description="Acidic residues" evidence="1">
    <location>
        <begin position="72"/>
        <end position="81"/>
    </location>
</feature>
<evidence type="ECO:0000313" key="3">
    <source>
        <dbReference type="Proteomes" id="UP001335325"/>
    </source>
</evidence>
<dbReference type="RefSeq" id="WP_326752433.1">
    <property type="nucleotide sequence ID" value="NZ_CP109134.1"/>
</dbReference>
<dbReference type="EMBL" id="CP109134">
    <property type="protein sequence ID" value="WSD06281.1"/>
    <property type="molecule type" value="Genomic_DNA"/>
</dbReference>
<evidence type="ECO:0008006" key="4">
    <source>
        <dbReference type="Google" id="ProtNLM"/>
    </source>
</evidence>
<evidence type="ECO:0000313" key="2">
    <source>
        <dbReference type="EMBL" id="WSD06281.1"/>
    </source>
</evidence>
<feature type="region of interest" description="Disordered" evidence="1">
    <location>
        <begin position="45"/>
        <end position="101"/>
    </location>
</feature>
<organism evidence="2 3">
    <name type="scientific">Streptomyces hirsutus</name>
    <dbReference type="NCBI Taxonomy" id="35620"/>
    <lineage>
        <taxon>Bacteria</taxon>
        <taxon>Bacillati</taxon>
        <taxon>Actinomycetota</taxon>
        <taxon>Actinomycetes</taxon>
        <taxon>Kitasatosporales</taxon>
        <taxon>Streptomycetaceae</taxon>
        <taxon>Streptomyces</taxon>
    </lineage>
</organism>
<dbReference type="SUPFAM" id="SSF51395">
    <property type="entry name" value="FMN-linked oxidoreductases"/>
    <property type="match status" value="1"/>
</dbReference>